<name>A0A1I5JEB8_9HYPH</name>
<evidence type="ECO:0000256" key="1">
    <source>
        <dbReference type="SAM" id="SignalP"/>
    </source>
</evidence>
<dbReference type="RefSeq" id="WP_090074600.1">
    <property type="nucleotide sequence ID" value="NZ_FOVR01000011.1"/>
</dbReference>
<dbReference type="EMBL" id="FOVR01000011">
    <property type="protein sequence ID" value="SFO71020.1"/>
    <property type="molecule type" value="Genomic_DNA"/>
</dbReference>
<gene>
    <name evidence="2" type="ORF">SAMN04488056_111106</name>
</gene>
<dbReference type="STRING" id="655353.SAMN04488056_111106"/>
<reference evidence="2 3" key="1">
    <citation type="submission" date="2016-10" db="EMBL/GenBank/DDBJ databases">
        <authorList>
            <person name="de Groot N.N."/>
        </authorList>
    </citation>
    <scope>NUCLEOTIDE SEQUENCE [LARGE SCALE GENOMIC DNA]</scope>
    <source>
        <strain evidence="2 3">CGMCC 1.9157</strain>
    </source>
</reference>
<evidence type="ECO:0000313" key="2">
    <source>
        <dbReference type="EMBL" id="SFO71020.1"/>
    </source>
</evidence>
<dbReference type="AlphaFoldDB" id="A0A1I5JEB8"/>
<keyword evidence="1" id="KW-0732">Signal</keyword>
<protein>
    <recommendedName>
        <fullName evidence="4">Invasion protein IalB, involved in pathogenesis</fullName>
    </recommendedName>
</protein>
<dbReference type="Pfam" id="PF06776">
    <property type="entry name" value="IalB"/>
    <property type="match status" value="1"/>
</dbReference>
<dbReference type="InterPro" id="IPR010642">
    <property type="entry name" value="Invasion_prot_B"/>
</dbReference>
<dbReference type="Proteomes" id="UP000199236">
    <property type="component" value="Unassembled WGS sequence"/>
</dbReference>
<sequence length="170" mass="18288">MKSVKILGAATLLALSATAANAQGAATRVEQFQDWGAYVFNDPQRGKMCFAVSQPKDMEPKNVNRDPVYFFITTRPREGVREEVNVITGYPYKEGSKTSIQVGSDTFSLYTSGDGAWLENAAEEARLVNAMRAGASMVVKGTSSRGTLTVDTYSLSGVTAATRKALAECQ</sequence>
<keyword evidence="3" id="KW-1185">Reference proteome</keyword>
<feature type="chain" id="PRO_5011590060" description="Invasion protein IalB, involved in pathogenesis" evidence="1">
    <location>
        <begin position="23"/>
        <end position="170"/>
    </location>
</feature>
<evidence type="ECO:0008006" key="4">
    <source>
        <dbReference type="Google" id="ProtNLM"/>
    </source>
</evidence>
<proteinExistence type="predicted"/>
<feature type="signal peptide" evidence="1">
    <location>
        <begin position="1"/>
        <end position="22"/>
    </location>
</feature>
<dbReference type="OrthoDB" id="9806572at2"/>
<organism evidence="2 3">
    <name type="scientific">Cohaesibacter marisflavi</name>
    <dbReference type="NCBI Taxonomy" id="655353"/>
    <lineage>
        <taxon>Bacteria</taxon>
        <taxon>Pseudomonadati</taxon>
        <taxon>Pseudomonadota</taxon>
        <taxon>Alphaproteobacteria</taxon>
        <taxon>Hyphomicrobiales</taxon>
        <taxon>Cohaesibacteraceae</taxon>
    </lineage>
</organism>
<accession>A0A1I5JEB8</accession>
<evidence type="ECO:0000313" key="3">
    <source>
        <dbReference type="Proteomes" id="UP000199236"/>
    </source>
</evidence>